<name>A0A091BSK3_STREI</name>
<dbReference type="RefSeq" id="WP_052071120.1">
    <property type="nucleotide sequence ID" value="NZ_AUZH01000026.1"/>
</dbReference>
<evidence type="ECO:0008006" key="5">
    <source>
        <dbReference type="Google" id="ProtNLM"/>
    </source>
</evidence>
<comment type="caution">
    <text evidence="1">The sequence shown here is derived from an EMBL/GenBank/DDBJ whole genome shotgun (WGS) entry which is preliminary data.</text>
</comment>
<reference evidence="2 4" key="2">
    <citation type="submission" date="2016-10" db="EMBL/GenBank/DDBJ databases">
        <authorList>
            <person name="Varghese N."/>
            <person name="Submissions S."/>
        </authorList>
    </citation>
    <scope>NUCLEOTIDE SEQUENCE [LARGE SCALE GENOMIC DNA]</scope>
    <source>
        <strain evidence="2 4">JB1</strain>
    </source>
</reference>
<keyword evidence="4" id="KW-1185">Reference proteome</keyword>
<reference evidence="1 3" key="1">
    <citation type="journal article" date="2014" name="Genome Announc.">
        <title>Draft Genome Sequences of Streptococcus bovis Strains ATCC 33317 and JB1.</title>
        <authorList>
            <person name="Benahmed F.H."/>
            <person name="Gopinath G.R."/>
            <person name="Harbottle H."/>
            <person name="Cotta M.A."/>
            <person name="Luo Y."/>
            <person name="Henderson C."/>
            <person name="Teri P."/>
            <person name="Soppet D."/>
            <person name="Rasmussen M."/>
            <person name="Whitehead T.R."/>
            <person name="Davidson M."/>
        </authorList>
    </citation>
    <scope>NUCLEOTIDE SEQUENCE [LARGE SCALE GENOMIC DNA]</scope>
    <source>
        <strain evidence="1 3">JB1</strain>
    </source>
</reference>
<proteinExistence type="predicted"/>
<dbReference type="EMBL" id="FOTG01000003">
    <property type="protein sequence ID" value="SFL16441.1"/>
    <property type="molecule type" value="Genomic_DNA"/>
</dbReference>
<evidence type="ECO:0000313" key="4">
    <source>
        <dbReference type="Proteomes" id="UP000182793"/>
    </source>
</evidence>
<sequence length="129" mass="14716">MSMMDKIFEEFLKSDKLKAIDDFGGIKDFVRPEGLDSDASSVVIIPLMSPAQASFGSDTPLRKKFLFQINVETTDYDETKLVAREVEKAMLALSFFQQSGGLDEYFEETGRYVDARTYRGFSDIYDLDY</sequence>
<protein>
    <recommendedName>
        <fullName evidence="5">Phage protein</fullName>
    </recommendedName>
</protein>
<evidence type="ECO:0000313" key="2">
    <source>
        <dbReference type="EMBL" id="SFL16441.1"/>
    </source>
</evidence>
<dbReference type="EMBL" id="AUZH01000026">
    <property type="protein sequence ID" value="KFN87410.1"/>
    <property type="molecule type" value="Genomic_DNA"/>
</dbReference>
<dbReference type="Proteomes" id="UP000182793">
    <property type="component" value="Unassembled WGS sequence"/>
</dbReference>
<dbReference type="AlphaFoldDB" id="A0A091BSK3"/>
<gene>
    <name evidence="1" type="ORF">H702_07015</name>
    <name evidence="2" type="ORF">SAMN02910290_00723</name>
</gene>
<accession>A0A091BSK3</accession>
<organism evidence="1 3">
    <name type="scientific">Streptococcus equinus JB1</name>
    <dbReference type="NCBI Taxonomy" id="1294274"/>
    <lineage>
        <taxon>Bacteria</taxon>
        <taxon>Bacillati</taxon>
        <taxon>Bacillota</taxon>
        <taxon>Bacilli</taxon>
        <taxon>Lactobacillales</taxon>
        <taxon>Streptococcaceae</taxon>
        <taxon>Streptococcus</taxon>
    </lineage>
</organism>
<evidence type="ECO:0000313" key="1">
    <source>
        <dbReference type="EMBL" id="KFN87410.1"/>
    </source>
</evidence>
<dbReference type="Proteomes" id="UP000029382">
    <property type="component" value="Unassembled WGS sequence"/>
</dbReference>
<evidence type="ECO:0000313" key="3">
    <source>
        <dbReference type="Proteomes" id="UP000029382"/>
    </source>
</evidence>